<dbReference type="GO" id="GO:0030041">
    <property type="term" value="P:actin filament polymerization"/>
    <property type="evidence" value="ECO:0007669"/>
    <property type="project" value="TreeGrafter"/>
</dbReference>
<evidence type="ECO:0000256" key="10">
    <source>
        <dbReference type="SAM" id="Coils"/>
    </source>
</evidence>
<evidence type="ECO:0000256" key="1">
    <source>
        <dbReference type="ARBA" id="ARBA00004170"/>
    </source>
</evidence>
<dbReference type="PANTHER" id="PTHR23065">
    <property type="entry name" value="PROLINE-SERINE-THREONINE PHOSPHATASE INTERACTING PROTEIN 1"/>
    <property type="match status" value="1"/>
</dbReference>
<proteinExistence type="predicted"/>
<keyword evidence="5 9" id="KW-0175">Coiled coil</keyword>
<dbReference type="InterPro" id="IPR001060">
    <property type="entry name" value="FCH_dom"/>
</dbReference>
<dbReference type="GeneTree" id="ENSGT00940000158788"/>
<organism evidence="13 14">
    <name type="scientific">Panthera leo</name>
    <name type="common">Lion</name>
    <dbReference type="NCBI Taxonomy" id="9689"/>
    <lineage>
        <taxon>Eukaryota</taxon>
        <taxon>Metazoa</taxon>
        <taxon>Chordata</taxon>
        <taxon>Craniata</taxon>
        <taxon>Vertebrata</taxon>
        <taxon>Euteleostomi</taxon>
        <taxon>Mammalia</taxon>
        <taxon>Eutheria</taxon>
        <taxon>Laurasiatheria</taxon>
        <taxon>Carnivora</taxon>
        <taxon>Feliformia</taxon>
        <taxon>Felidae</taxon>
        <taxon>Pantherinae</taxon>
        <taxon>Panthera</taxon>
    </lineage>
</organism>
<feature type="region of interest" description="Disordered" evidence="11">
    <location>
        <begin position="140"/>
        <end position="180"/>
    </location>
</feature>
<dbReference type="SMART" id="SM00055">
    <property type="entry name" value="FCH"/>
    <property type="match status" value="1"/>
</dbReference>
<name>A0A8C8XVN6_PANLE</name>
<comment type="subcellular location">
    <subcellularLocation>
        <location evidence="2">Cytoplasm</location>
    </subcellularLocation>
    <subcellularLocation>
        <location evidence="1">Membrane</location>
        <topology evidence="1">Peripheral membrane protein</topology>
    </subcellularLocation>
</comment>
<feature type="domain" description="F-BAR" evidence="12">
    <location>
        <begin position="193"/>
        <end position="453"/>
    </location>
</feature>
<feature type="compositionally biased region" description="Pro residues" evidence="11">
    <location>
        <begin position="169"/>
        <end position="180"/>
    </location>
</feature>
<feature type="region of interest" description="Disordered" evidence="11">
    <location>
        <begin position="20"/>
        <end position="62"/>
    </location>
</feature>
<dbReference type="InterPro" id="IPR031160">
    <property type="entry name" value="F_BAR_dom"/>
</dbReference>
<evidence type="ECO:0000313" key="14">
    <source>
        <dbReference type="Proteomes" id="UP000694399"/>
    </source>
</evidence>
<comment type="function">
    <text evidence="7">Binds to F-actin. May be involved in regulation of the actin cytoskeleton.</text>
</comment>
<dbReference type="FunFam" id="1.20.1270.60:FF:000054">
    <property type="entry name" value="Proline-serine-threonine phosphatase interacting protein 2"/>
    <property type="match status" value="1"/>
</dbReference>
<dbReference type="Gene3D" id="1.20.1270.60">
    <property type="entry name" value="Arfaptin homology (AH) domain/BAR domain"/>
    <property type="match status" value="1"/>
</dbReference>
<reference evidence="13" key="3">
    <citation type="submission" date="2025-09" db="UniProtKB">
        <authorList>
            <consortium name="Ensembl"/>
        </authorList>
    </citation>
    <scope>IDENTIFICATION</scope>
</reference>
<keyword evidence="6" id="KW-0472">Membrane</keyword>
<dbReference type="Proteomes" id="UP000694399">
    <property type="component" value="Chromosome D4"/>
</dbReference>
<dbReference type="CDD" id="cd07672">
    <property type="entry name" value="F-BAR_PSTPIP2"/>
    <property type="match status" value="1"/>
</dbReference>
<dbReference type="GO" id="GO:0005884">
    <property type="term" value="C:actin filament"/>
    <property type="evidence" value="ECO:0007669"/>
    <property type="project" value="TreeGrafter"/>
</dbReference>
<evidence type="ECO:0000256" key="11">
    <source>
        <dbReference type="SAM" id="MobiDB-lite"/>
    </source>
</evidence>
<keyword evidence="3" id="KW-0963">Cytoplasm</keyword>
<dbReference type="Ensembl" id="ENSPLOT00000027352.1">
    <property type="protein sequence ID" value="ENSPLOP00000024777.1"/>
    <property type="gene ID" value="ENSPLOG00000018143.1"/>
</dbReference>
<keyword evidence="14" id="KW-1185">Reference proteome</keyword>
<evidence type="ECO:0000256" key="6">
    <source>
        <dbReference type="ARBA" id="ARBA00023136"/>
    </source>
</evidence>
<dbReference type="SUPFAM" id="SSF103657">
    <property type="entry name" value="BAR/IMD domain-like"/>
    <property type="match status" value="1"/>
</dbReference>
<dbReference type="GO" id="GO:0051015">
    <property type="term" value="F:actin filament binding"/>
    <property type="evidence" value="ECO:0007669"/>
    <property type="project" value="TreeGrafter"/>
</dbReference>
<evidence type="ECO:0000259" key="12">
    <source>
        <dbReference type="PROSITE" id="PS51741"/>
    </source>
</evidence>
<protein>
    <recommendedName>
        <fullName evidence="8">Proline-serine-threonine phosphatase-interacting protein 2</fullName>
    </recommendedName>
</protein>
<evidence type="ECO:0000256" key="5">
    <source>
        <dbReference type="ARBA" id="ARBA00023054"/>
    </source>
</evidence>
<accession>A0A8C8XVN6</accession>
<dbReference type="InterPro" id="IPR027267">
    <property type="entry name" value="AH/BAR_dom_sf"/>
</dbReference>
<dbReference type="InterPro" id="IPR042694">
    <property type="entry name" value="PSTPIP2_F-BAR"/>
</dbReference>
<evidence type="ECO:0000256" key="2">
    <source>
        <dbReference type="ARBA" id="ARBA00004496"/>
    </source>
</evidence>
<dbReference type="Pfam" id="PF00611">
    <property type="entry name" value="FCH"/>
    <property type="match status" value="1"/>
</dbReference>
<dbReference type="GO" id="GO:0005886">
    <property type="term" value="C:plasma membrane"/>
    <property type="evidence" value="ECO:0007669"/>
    <property type="project" value="TreeGrafter"/>
</dbReference>
<feature type="compositionally biased region" description="Pro residues" evidence="11">
    <location>
        <begin position="145"/>
        <end position="161"/>
    </location>
</feature>
<evidence type="ECO:0000313" key="13">
    <source>
        <dbReference type="Ensembl" id="ENSPLOP00000024777.1"/>
    </source>
</evidence>
<dbReference type="PROSITE" id="PS51741">
    <property type="entry name" value="F_BAR"/>
    <property type="match status" value="1"/>
</dbReference>
<evidence type="ECO:0000256" key="8">
    <source>
        <dbReference type="ARBA" id="ARBA00071017"/>
    </source>
</evidence>
<dbReference type="PANTHER" id="PTHR23065:SF9">
    <property type="entry name" value="PROLINE-SERINE-THREONINE PHOSPHATASE-INTERACTING PROTEIN 2"/>
    <property type="match status" value="1"/>
</dbReference>
<dbReference type="GO" id="GO:0005737">
    <property type="term" value="C:cytoplasm"/>
    <property type="evidence" value="ECO:0007669"/>
    <property type="project" value="UniProtKB-SubCell"/>
</dbReference>
<reference evidence="13" key="1">
    <citation type="journal article" date="2019" name="bioRxiv">
        <title>Long live the king: chromosome-level assembly of the lion (Panthera leo) using linked-read, Hi-C, and long read data.</title>
        <authorList>
            <person name="Armstrong E.E."/>
            <person name="Taylor R.W."/>
            <person name="Miller D.E."/>
            <person name="Kaelin C."/>
            <person name="Barsh G."/>
            <person name="Hadly E.A."/>
            <person name="Petrov D."/>
        </authorList>
    </citation>
    <scope>NUCLEOTIDE SEQUENCE [LARGE SCALE GENOMIC DNA]</scope>
</reference>
<sequence length="528" mass="58968">MYSGLPEAFAPHVTASIVSPRDHTPIRSPRPLSSILPGQDFSGRNSIGGGGSTSAGREPNSARRPDQFLAILEGFLHEGTIPGSQIAGCGTRQGSTRVRAWALNASDREAEEVAAAAAAAAEAEEEEECVLGGCSRAWFRTRGGTPPPPHPPRPGDSPAGPPHRRLPPSGLPAPARRPAPLGPLRRALAMTGALFKANFWSSDILSTAGYDSIIQHLNNGRRNCKEFEDFLKERASIEEKYGKDLLNLSRKKPCGQLEINTLKQALEVFKKQVDSVAQCHIQLAQTLREEARKMEEFREKQKLQRKKTELIMDAAHKQRSLQFKKTMDAKKTYVQKCRDKDEAEQAVHRSANVVNPKQQEKLFVKLATSKTAVEDSDKAYMMHINTLDKVREDWQIEHIKACEMFEAQECERINFFRNALWLHTNHLSQQCVTSDEMYEEVRKSLEACSIEKDIEYFVNQQKTGQTPPAPIVYENFYCPQKNTAPQGKAPGPNLPRRGPLPVPKSLPGTMSRKTFQNTHVRFSLRLSS</sequence>
<gene>
    <name evidence="13" type="primary">PSTPIP2</name>
</gene>
<evidence type="ECO:0000256" key="3">
    <source>
        <dbReference type="ARBA" id="ARBA00022490"/>
    </source>
</evidence>
<feature type="coiled-coil region" evidence="10">
    <location>
        <begin position="280"/>
        <end position="307"/>
    </location>
</feature>
<reference evidence="13" key="2">
    <citation type="submission" date="2025-08" db="UniProtKB">
        <authorList>
            <consortium name="Ensembl"/>
        </authorList>
    </citation>
    <scope>IDENTIFICATION</scope>
</reference>
<keyword evidence="4" id="KW-0597">Phosphoprotein</keyword>
<evidence type="ECO:0000256" key="9">
    <source>
        <dbReference type="PROSITE-ProRule" id="PRU01077"/>
    </source>
</evidence>
<evidence type="ECO:0000256" key="7">
    <source>
        <dbReference type="ARBA" id="ARBA00058685"/>
    </source>
</evidence>
<evidence type="ECO:0000256" key="4">
    <source>
        <dbReference type="ARBA" id="ARBA00022553"/>
    </source>
</evidence>
<dbReference type="AlphaFoldDB" id="A0A8C8XVN6"/>